<evidence type="ECO:0000313" key="4">
    <source>
        <dbReference type="Proteomes" id="UP001150062"/>
    </source>
</evidence>
<feature type="coiled-coil region" evidence="1">
    <location>
        <begin position="180"/>
        <end position="217"/>
    </location>
</feature>
<protein>
    <submittedName>
        <fullName evidence="3">Nuclear segregation protein bfr1</fullName>
    </submittedName>
</protein>
<dbReference type="EMBL" id="JAOAOG010000098">
    <property type="protein sequence ID" value="KAJ6249493.1"/>
    <property type="molecule type" value="Genomic_DNA"/>
</dbReference>
<feature type="coiled-coil region" evidence="1">
    <location>
        <begin position="274"/>
        <end position="313"/>
    </location>
</feature>
<dbReference type="PANTHER" id="PTHR31027">
    <property type="entry name" value="NUCLEAR SEGREGATION PROTEIN BFR1"/>
    <property type="match status" value="1"/>
</dbReference>
<name>A0ABQ8YY27_9EUKA</name>
<feature type="region of interest" description="Disordered" evidence="2">
    <location>
        <begin position="1"/>
        <end position="22"/>
    </location>
</feature>
<organism evidence="3 4">
    <name type="scientific">Anaeramoeba flamelloides</name>
    <dbReference type="NCBI Taxonomy" id="1746091"/>
    <lineage>
        <taxon>Eukaryota</taxon>
        <taxon>Metamonada</taxon>
        <taxon>Anaeramoebidae</taxon>
        <taxon>Anaeramoeba</taxon>
    </lineage>
</organism>
<proteinExistence type="predicted"/>
<feature type="region of interest" description="Disordered" evidence="2">
    <location>
        <begin position="383"/>
        <end position="415"/>
    </location>
</feature>
<feature type="compositionally biased region" description="Basic residues" evidence="2">
    <location>
        <begin position="386"/>
        <end position="412"/>
    </location>
</feature>
<feature type="region of interest" description="Disordered" evidence="2">
    <location>
        <begin position="462"/>
        <end position="485"/>
    </location>
</feature>
<feature type="region of interest" description="Disordered" evidence="2">
    <location>
        <begin position="338"/>
        <end position="360"/>
    </location>
</feature>
<feature type="region of interest" description="Disordered" evidence="2">
    <location>
        <begin position="510"/>
        <end position="595"/>
    </location>
</feature>
<reference evidence="3" key="1">
    <citation type="submission" date="2022-08" db="EMBL/GenBank/DDBJ databases">
        <title>Novel sulfate-reducing endosymbionts in the free-living metamonad Anaeramoeba.</title>
        <authorList>
            <person name="Jerlstrom-Hultqvist J."/>
            <person name="Cepicka I."/>
            <person name="Gallot-Lavallee L."/>
            <person name="Salas-Leiva D."/>
            <person name="Curtis B.A."/>
            <person name="Zahonova K."/>
            <person name="Pipaliya S."/>
            <person name="Dacks J."/>
            <person name="Roger A.J."/>
        </authorList>
    </citation>
    <scope>NUCLEOTIDE SEQUENCE</scope>
    <source>
        <strain evidence="3">Schooner1</strain>
    </source>
</reference>
<comment type="caution">
    <text evidence="3">The sequence shown here is derived from an EMBL/GenBank/DDBJ whole genome shotgun (WGS) entry which is preliminary data.</text>
</comment>
<gene>
    <name evidence="3" type="ORF">M0813_16913</name>
</gene>
<feature type="compositionally biased region" description="Low complexity" evidence="2">
    <location>
        <begin position="522"/>
        <end position="544"/>
    </location>
</feature>
<evidence type="ECO:0000313" key="3">
    <source>
        <dbReference type="EMBL" id="KAJ6249493.1"/>
    </source>
</evidence>
<evidence type="ECO:0000256" key="2">
    <source>
        <dbReference type="SAM" id="MobiDB-lite"/>
    </source>
</evidence>
<feature type="region of interest" description="Disordered" evidence="2">
    <location>
        <begin position="116"/>
        <end position="137"/>
    </location>
</feature>
<keyword evidence="1" id="KW-0175">Coiled coil</keyword>
<keyword evidence="4" id="KW-1185">Reference proteome</keyword>
<sequence>MSRQRKQQAQKKQVKEEETPLRKEINALKLQLKKMKKPEDPKKSEFGEKIKKIHQEINQYFKEIDELHKKKHELTKQRQKIHREFQKHQKEFQKTKDEIKSKQQLVDKQKKEFENFKSVTNNKSSEHNKQKQTMNFRSQEEINDEVERLQEVLETTSLSGREERDLLARITQIKKLKHKIKEISNTDNNIQSQYEKLTEKRKQLQKSKSELHQLYKKRDKSREIVNKHWEIKEKKHKEIVALTPSFKEKFGKIDELKEQIQKFGKEDKKKYTELNKWRDEQYKLQKKIQEKEKEEEELIYKKEQEERKKEEALLVPWETEILICNKIIAFLNNLLPRDTPTTSKRKNKKNQSPQTTKIPKGFKKEEFLLAQKKDEVEEEFFALTKNNKKGKGKGKGKGRGRGQRKQPQKKKQKSDVLKIPFSWLTEFDSIMIEQPKSKSEIPELIKKVKLRKQYYKKLPRDAKPTASNVIPKTVQKGKKKTNDKKTTKQLIKLNLTIKEDGLVKVQLNLNAPNQNKGKKQNQRQNNKNNNRNNRRNNQNKGSKSQNKKQAQKQNIKKQKAPVVNNEKEFPSLSNKAPQNKNKNKKTRKIVDYKQM</sequence>
<dbReference type="PANTHER" id="PTHR31027:SF2">
    <property type="entry name" value="LEBERCILIN DOMAIN-CONTAINING PROTEIN"/>
    <property type="match status" value="1"/>
</dbReference>
<accession>A0ABQ8YY27</accession>
<feature type="coiled-coil region" evidence="1">
    <location>
        <begin position="50"/>
        <end position="112"/>
    </location>
</feature>
<feature type="compositionally biased region" description="Basic residues" evidence="2">
    <location>
        <begin position="545"/>
        <end position="559"/>
    </location>
</feature>
<feature type="compositionally biased region" description="Basic and acidic residues" evidence="2">
    <location>
        <begin position="13"/>
        <end position="22"/>
    </location>
</feature>
<dbReference type="Proteomes" id="UP001150062">
    <property type="component" value="Unassembled WGS sequence"/>
</dbReference>
<evidence type="ECO:0000256" key="1">
    <source>
        <dbReference type="SAM" id="Coils"/>
    </source>
</evidence>
<dbReference type="InterPro" id="IPR039604">
    <property type="entry name" value="Bfr1"/>
</dbReference>